<organism evidence="2">
    <name type="scientific">marine sediment metagenome</name>
    <dbReference type="NCBI Taxonomy" id="412755"/>
    <lineage>
        <taxon>unclassified sequences</taxon>
        <taxon>metagenomes</taxon>
        <taxon>ecological metagenomes</taxon>
    </lineage>
</organism>
<sequence>MEFAKRVGKDAVCVNFSYRPCNVFREADDGTRHYIDGRIKSSNDLKKMEEPPDLKVQLDRLERYLEVAEGTGVGVVANFTSIFDSTLLSIGFQDFMYMLYDNMKLVEHIMDIILEVQVRAMEAVCEKYKDDIAWVLYNDDIATGSGLMINRDMFKGLVISRMKKLLAPAKKAGKIVTTHTDGDLKEVISLLLLLGVRGIHPVEPTYNDIYALKKKWYGKIAFFGNIDVVLLTTGTKEEIKVEVKKHLDGLKEGGGYIIGSSTSIFKGIPPKNYLAMVNAAIEHGKYIKEG</sequence>
<dbReference type="Pfam" id="PF01208">
    <property type="entry name" value="URO-D"/>
    <property type="match status" value="1"/>
</dbReference>
<dbReference type="GO" id="GO:0004853">
    <property type="term" value="F:uroporphyrinogen decarboxylase activity"/>
    <property type="evidence" value="ECO:0007669"/>
    <property type="project" value="InterPro"/>
</dbReference>
<protein>
    <recommendedName>
        <fullName evidence="1">Uroporphyrinogen decarboxylase (URO-D) domain-containing protein</fullName>
    </recommendedName>
</protein>
<dbReference type="EMBL" id="BARU01001149">
    <property type="protein sequence ID" value="GAH29688.1"/>
    <property type="molecule type" value="Genomic_DNA"/>
</dbReference>
<accession>X1G9H9</accession>
<evidence type="ECO:0000259" key="1">
    <source>
        <dbReference type="Pfam" id="PF01208"/>
    </source>
</evidence>
<reference evidence="2" key="1">
    <citation type="journal article" date="2014" name="Front. Microbiol.">
        <title>High frequency of phylogenetically diverse reductive dehalogenase-homologous genes in deep subseafloor sedimentary metagenomes.</title>
        <authorList>
            <person name="Kawai M."/>
            <person name="Futagami T."/>
            <person name="Toyoda A."/>
            <person name="Takaki Y."/>
            <person name="Nishi S."/>
            <person name="Hori S."/>
            <person name="Arai W."/>
            <person name="Tsubouchi T."/>
            <person name="Morono Y."/>
            <person name="Uchiyama I."/>
            <person name="Ito T."/>
            <person name="Fujiyama A."/>
            <person name="Inagaki F."/>
            <person name="Takami H."/>
        </authorList>
    </citation>
    <scope>NUCLEOTIDE SEQUENCE</scope>
    <source>
        <strain evidence="2">Expedition CK06-06</strain>
    </source>
</reference>
<dbReference type="PANTHER" id="PTHR47099">
    <property type="entry name" value="METHYLCOBAMIDE:COM METHYLTRANSFERASE MTBA"/>
    <property type="match status" value="1"/>
</dbReference>
<dbReference type="SUPFAM" id="SSF51726">
    <property type="entry name" value="UROD/MetE-like"/>
    <property type="match status" value="1"/>
</dbReference>
<gene>
    <name evidence="2" type="ORF">S03H2_03183</name>
</gene>
<dbReference type="InterPro" id="IPR052024">
    <property type="entry name" value="Methanogen_methyltrans"/>
</dbReference>
<comment type="caution">
    <text evidence="2">The sequence shown here is derived from an EMBL/GenBank/DDBJ whole genome shotgun (WGS) entry which is preliminary data.</text>
</comment>
<name>X1G9H9_9ZZZZ</name>
<dbReference type="InterPro" id="IPR000257">
    <property type="entry name" value="Uroporphyrinogen_deCOase"/>
</dbReference>
<feature type="domain" description="Uroporphyrinogen decarboxylase (URO-D)" evidence="1">
    <location>
        <begin position="34"/>
        <end position="282"/>
    </location>
</feature>
<evidence type="ECO:0000313" key="2">
    <source>
        <dbReference type="EMBL" id="GAH29688.1"/>
    </source>
</evidence>
<dbReference type="Gene3D" id="3.20.20.210">
    <property type="match status" value="1"/>
</dbReference>
<dbReference type="AlphaFoldDB" id="X1G9H9"/>
<dbReference type="PANTHER" id="PTHR47099:SF1">
    <property type="entry name" value="METHYLCOBAMIDE:COM METHYLTRANSFERASE MTBA"/>
    <property type="match status" value="1"/>
</dbReference>
<dbReference type="InterPro" id="IPR038071">
    <property type="entry name" value="UROD/MetE-like_sf"/>
</dbReference>
<proteinExistence type="predicted"/>
<dbReference type="GO" id="GO:0006779">
    <property type="term" value="P:porphyrin-containing compound biosynthetic process"/>
    <property type="evidence" value="ECO:0007669"/>
    <property type="project" value="InterPro"/>
</dbReference>